<accession>A0A2H3KHV8</accession>
<dbReference type="EMBL" id="LYXE01000151">
    <property type="protein sequence ID" value="PDV97384.1"/>
    <property type="molecule type" value="Genomic_DNA"/>
</dbReference>
<sequence>MAVPSLRPALVGGTAALLVSLDAAPSEANGEQRTNAGNGRECALRFTALRSNGDDRSDALSRLG</sequence>
<keyword evidence="2" id="KW-1185">Reference proteome</keyword>
<proteinExistence type="predicted"/>
<evidence type="ECO:0000313" key="1">
    <source>
        <dbReference type="EMBL" id="PDV97384.1"/>
    </source>
</evidence>
<dbReference type="RefSeq" id="WP_097654520.1">
    <property type="nucleotide sequence ID" value="NZ_LYXE01000151.1"/>
</dbReference>
<dbReference type="Proteomes" id="UP000220922">
    <property type="component" value="Unassembled WGS sequence"/>
</dbReference>
<reference evidence="1 2" key="1">
    <citation type="submission" date="2016-05" db="EMBL/GenBank/DDBJ databases">
        <authorList>
            <person name="Lavstsen T."/>
            <person name="Jespersen J.S."/>
        </authorList>
    </citation>
    <scope>NUCLEOTIDE SEQUENCE [LARGE SCALE GENOMIC DNA]</scope>
    <source>
        <strain evidence="1 2">B7-9</strain>
    </source>
</reference>
<gene>
    <name evidence="1" type="ORF">A9Q02_18695</name>
</gene>
<evidence type="ECO:0000313" key="2">
    <source>
        <dbReference type="Proteomes" id="UP000220922"/>
    </source>
</evidence>
<dbReference type="OrthoDB" id="9891800at2"/>
<comment type="caution">
    <text evidence="1">The sequence shown here is derived from an EMBL/GenBank/DDBJ whole genome shotgun (WGS) entry which is preliminary data.</text>
</comment>
<organism evidence="1 2">
    <name type="scientific">Candidatus Chloroploca asiatica</name>
    <dbReference type="NCBI Taxonomy" id="1506545"/>
    <lineage>
        <taxon>Bacteria</taxon>
        <taxon>Bacillati</taxon>
        <taxon>Chloroflexota</taxon>
        <taxon>Chloroflexia</taxon>
        <taxon>Chloroflexales</taxon>
        <taxon>Chloroflexineae</taxon>
        <taxon>Oscillochloridaceae</taxon>
        <taxon>Candidatus Chloroploca</taxon>
    </lineage>
</organism>
<dbReference type="AlphaFoldDB" id="A0A2H3KHV8"/>
<protein>
    <submittedName>
        <fullName evidence="1">Uncharacterized protein</fullName>
    </submittedName>
</protein>
<name>A0A2H3KHV8_9CHLR</name>